<dbReference type="GO" id="GO:0008270">
    <property type="term" value="F:zinc ion binding"/>
    <property type="evidence" value="ECO:0007669"/>
    <property type="project" value="UniProtKB-UniRule"/>
</dbReference>
<dbReference type="HAMAP" id="MF_01818">
    <property type="entry name" value="RNase_Z_BN"/>
    <property type="match status" value="1"/>
</dbReference>
<protein>
    <recommendedName>
        <fullName evidence="8">Ribonuclease Z</fullName>
        <shortName evidence="8">RNase Z</shortName>
        <ecNumber evidence="8">3.1.26.11</ecNumber>
    </recommendedName>
    <alternativeName>
        <fullName evidence="8">tRNA 3 endonuclease</fullName>
    </alternativeName>
    <alternativeName>
        <fullName evidence="8">tRNase Z</fullName>
    </alternativeName>
</protein>
<feature type="binding site" evidence="8">
    <location>
        <position position="66"/>
    </location>
    <ligand>
        <name>Zn(2+)</name>
        <dbReference type="ChEBI" id="CHEBI:29105"/>
        <label>2</label>
        <note>catalytic</note>
    </ligand>
</feature>
<dbReference type="PANTHER" id="PTHR46018:SF2">
    <property type="entry name" value="ZINC PHOSPHODIESTERASE ELAC PROTEIN 1"/>
    <property type="match status" value="1"/>
</dbReference>
<dbReference type="GO" id="GO:0042781">
    <property type="term" value="F:3'-tRNA processing endoribonuclease activity"/>
    <property type="evidence" value="ECO:0007669"/>
    <property type="project" value="UniProtKB-UniRule"/>
</dbReference>
<organism evidence="10 11">
    <name type="scientific">Stutzerimonas stutzeri</name>
    <name type="common">Pseudomonas stutzeri</name>
    <dbReference type="NCBI Taxonomy" id="316"/>
    <lineage>
        <taxon>Bacteria</taxon>
        <taxon>Pseudomonadati</taxon>
        <taxon>Pseudomonadota</taxon>
        <taxon>Gammaproteobacteria</taxon>
        <taxon>Pseudomonadales</taxon>
        <taxon>Pseudomonadaceae</taxon>
        <taxon>Stutzerimonas</taxon>
    </lineage>
</organism>
<name>A0A2N8SMK2_STUST</name>
<dbReference type="Gene3D" id="3.60.15.10">
    <property type="entry name" value="Ribonuclease Z/Hydroxyacylglutathione hydrolase-like"/>
    <property type="match status" value="1"/>
</dbReference>
<dbReference type="EC" id="3.1.26.11" evidence="8"/>
<feature type="binding site" evidence="8">
    <location>
        <position position="139"/>
    </location>
    <ligand>
        <name>Zn(2+)</name>
        <dbReference type="ChEBI" id="CHEBI:29105"/>
        <label>1</label>
        <note>catalytic</note>
    </ligand>
</feature>
<evidence type="ECO:0000256" key="1">
    <source>
        <dbReference type="ARBA" id="ARBA00011738"/>
    </source>
</evidence>
<keyword evidence="7 8" id="KW-0862">Zinc</keyword>
<reference evidence="10 11" key="1">
    <citation type="submission" date="2018-01" db="EMBL/GenBank/DDBJ databases">
        <title>Denitrification phenotypes of diverse strains of Pseudomonas stutzeri.</title>
        <authorList>
            <person name="Milligan D.A."/>
            <person name="Bergaust L."/>
            <person name="Bakken L.R."/>
            <person name="Frostegard A."/>
        </authorList>
    </citation>
    <scope>NUCLEOTIDE SEQUENCE [LARGE SCALE GENOMIC DNA]</scope>
    <source>
        <strain evidence="10 11">28a3</strain>
    </source>
</reference>
<comment type="catalytic activity">
    <reaction evidence="8">
        <text>Endonucleolytic cleavage of RNA, removing extra 3' nucleotides from tRNA precursor, generating 3' termini of tRNAs. A 3'-hydroxy group is left at the tRNA terminus and a 5'-phosphoryl group is left at the trailer molecule.</text>
        <dbReference type="EC" id="3.1.26.11"/>
    </reaction>
</comment>
<feature type="binding site" evidence="8">
    <location>
        <position position="209"/>
    </location>
    <ligand>
        <name>Zn(2+)</name>
        <dbReference type="ChEBI" id="CHEBI:29105"/>
        <label>2</label>
        <note>catalytic</note>
    </ligand>
</feature>
<dbReference type="Pfam" id="PF12706">
    <property type="entry name" value="Lactamase_B_2"/>
    <property type="match status" value="1"/>
</dbReference>
<dbReference type="CDD" id="cd07717">
    <property type="entry name" value="RNaseZ_ZiPD-like_MBL-fold"/>
    <property type="match status" value="1"/>
</dbReference>
<evidence type="ECO:0000256" key="2">
    <source>
        <dbReference type="ARBA" id="ARBA00022694"/>
    </source>
</evidence>
<comment type="subunit">
    <text evidence="1 8">Homodimer.</text>
</comment>
<keyword evidence="6 8" id="KW-0378">Hydrolase</keyword>
<keyword evidence="4 8" id="KW-0479">Metal-binding</keyword>
<evidence type="ECO:0000313" key="11">
    <source>
        <dbReference type="Proteomes" id="UP000235897"/>
    </source>
</evidence>
<evidence type="ECO:0000256" key="3">
    <source>
        <dbReference type="ARBA" id="ARBA00022722"/>
    </source>
</evidence>
<dbReference type="OrthoDB" id="9803916at2"/>
<comment type="caution">
    <text evidence="10">The sequence shown here is derived from an EMBL/GenBank/DDBJ whole genome shotgun (WGS) entry which is preliminary data.</text>
</comment>
<dbReference type="AlphaFoldDB" id="A0A2N8SMK2"/>
<evidence type="ECO:0000256" key="8">
    <source>
        <dbReference type="HAMAP-Rule" id="MF_01818"/>
    </source>
</evidence>
<dbReference type="RefSeq" id="WP_102847413.1">
    <property type="nucleotide sequence ID" value="NZ_JAMOIG010000017.1"/>
</dbReference>
<dbReference type="SUPFAM" id="SSF56281">
    <property type="entry name" value="Metallo-hydrolase/oxidoreductase"/>
    <property type="match status" value="1"/>
</dbReference>
<feature type="binding site" evidence="8">
    <location>
        <position position="64"/>
    </location>
    <ligand>
        <name>Zn(2+)</name>
        <dbReference type="ChEBI" id="CHEBI:29105"/>
        <label>1</label>
        <note>catalytic</note>
    </ligand>
</feature>
<feature type="binding site" evidence="8">
    <location>
        <position position="62"/>
    </location>
    <ligand>
        <name>Zn(2+)</name>
        <dbReference type="ChEBI" id="CHEBI:29105"/>
        <label>1</label>
        <note>catalytic</note>
    </ligand>
</feature>
<evidence type="ECO:0000256" key="4">
    <source>
        <dbReference type="ARBA" id="ARBA00022723"/>
    </source>
</evidence>
<feature type="active site" description="Proton acceptor" evidence="8">
    <location>
        <position position="66"/>
    </location>
</feature>
<dbReference type="SMART" id="SM00849">
    <property type="entry name" value="Lactamase_B"/>
    <property type="match status" value="1"/>
</dbReference>
<keyword evidence="5 8" id="KW-0255">Endonuclease</keyword>
<comment type="function">
    <text evidence="8">Zinc phosphodiesterase, which displays some tRNA 3'-processing endonuclease activity. Probably involved in tRNA maturation, by removing a 3'-trailer from precursor tRNA.</text>
</comment>
<gene>
    <name evidence="8" type="primary">rnz</name>
    <name evidence="10" type="ORF">CXL00_18840</name>
</gene>
<dbReference type="InterPro" id="IPR001279">
    <property type="entry name" value="Metallo-B-lactamas"/>
</dbReference>
<dbReference type="PANTHER" id="PTHR46018">
    <property type="entry name" value="ZINC PHOSPHODIESTERASE ELAC PROTEIN 1"/>
    <property type="match status" value="1"/>
</dbReference>
<comment type="similarity">
    <text evidence="8">Belongs to the RNase Z family.</text>
</comment>
<comment type="cofactor">
    <cofactor evidence="8">
        <name>Zn(2+)</name>
        <dbReference type="ChEBI" id="CHEBI:29105"/>
    </cofactor>
    <text evidence="8">Binds 2 Zn(2+) ions.</text>
</comment>
<evidence type="ECO:0000256" key="5">
    <source>
        <dbReference type="ARBA" id="ARBA00022759"/>
    </source>
</evidence>
<dbReference type="InterPro" id="IPR036866">
    <property type="entry name" value="RibonucZ/Hydroxyglut_hydro"/>
</dbReference>
<feature type="domain" description="Metallo-beta-lactamase" evidence="9">
    <location>
        <begin position="19"/>
        <end position="246"/>
    </location>
</feature>
<feature type="binding site" evidence="8">
    <location>
        <position position="268"/>
    </location>
    <ligand>
        <name>Zn(2+)</name>
        <dbReference type="ChEBI" id="CHEBI:29105"/>
        <label>2</label>
        <note>catalytic</note>
    </ligand>
</feature>
<dbReference type="InterPro" id="IPR013471">
    <property type="entry name" value="RNase_Z/BN"/>
</dbReference>
<proteinExistence type="inferred from homology"/>
<sequence>MDLLFLGTSSGTPTRARNVTGIALLEDSGKGWYLIDCGEGTQHQVLRTPLTLHGLRAIFITHVHGDHCYGLPGLLASAGMARRQQPLDIIAPAAIEGWIRTTLAMSQSGLPYELRFHAVETLDSWRNQQMRVEATAVSHRVPSWGYSFTETRPDPRLDVERLDREGIPRGPLWGALMHGNDVELAGRILHSEDYLLPTRTPRRIVVGGDNDRPELLREACQGAQLLVHEATYTQTVAEAGKAEFGHSTAAQVAAFVAEIGVPNLVLTHFSARYQNIPGRGLSVEDIRAEAARHYDGQLILAEDLLRLRLDKAGQLQRMDRFANADTAATAPGSASLRAPHA</sequence>
<feature type="binding site" evidence="8">
    <location>
        <position position="209"/>
    </location>
    <ligand>
        <name>Zn(2+)</name>
        <dbReference type="ChEBI" id="CHEBI:29105"/>
        <label>1</label>
        <note>catalytic</note>
    </ligand>
</feature>
<dbReference type="EMBL" id="POUW01000008">
    <property type="protein sequence ID" value="PNG03716.1"/>
    <property type="molecule type" value="Genomic_DNA"/>
</dbReference>
<accession>A0A2N8SMK2</accession>
<keyword evidence="2 8" id="KW-0819">tRNA processing</keyword>
<keyword evidence="3 8" id="KW-0540">Nuclease</keyword>
<evidence type="ECO:0000313" key="10">
    <source>
        <dbReference type="EMBL" id="PNG03716.1"/>
    </source>
</evidence>
<dbReference type="Proteomes" id="UP000235897">
    <property type="component" value="Unassembled WGS sequence"/>
</dbReference>
<evidence type="ECO:0000256" key="6">
    <source>
        <dbReference type="ARBA" id="ARBA00022801"/>
    </source>
</evidence>
<feature type="binding site" evidence="8">
    <location>
        <position position="67"/>
    </location>
    <ligand>
        <name>Zn(2+)</name>
        <dbReference type="ChEBI" id="CHEBI:29105"/>
        <label>2</label>
        <note>catalytic</note>
    </ligand>
</feature>
<evidence type="ECO:0000256" key="7">
    <source>
        <dbReference type="ARBA" id="ARBA00022833"/>
    </source>
</evidence>
<evidence type="ECO:0000259" key="9">
    <source>
        <dbReference type="SMART" id="SM00849"/>
    </source>
</evidence>